<evidence type="ECO:0000313" key="3">
    <source>
        <dbReference type="Proteomes" id="UP000054217"/>
    </source>
</evidence>
<feature type="compositionally biased region" description="Polar residues" evidence="1">
    <location>
        <begin position="83"/>
        <end position="94"/>
    </location>
</feature>
<dbReference type="Proteomes" id="UP000054217">
    <property type="component" value="Unassembled WGS sequence"/>
</dbReference>
<accession>A0A0C3KA27</accession>
<evidence type="ECO:0000256" key="1">
    <source>
        <dbReference type="SAM" id="MobiDB-lite"/>
    </source>
</evidence>
<feature type="compositionally biased region" description="Polar residues" evidence="1">
    <location>
        <begin position="105"/>
        <end position="121"/>
    </location>
</feature>
<protein>
    <submittedName>
        <fullName evidence="2">Uncharacterized protein</fullName>
    </submittedName>
</protein>
<feature type="compositionally biased region" description="Basic residues" evidence="1">
    <location>
        <begin position="365"/>
        <end position="374"/>
    </location>
</feature>
<feature type="compositionally biased region" description="Basic and acidic residues" evidence="1">
    <location>
        <begin position="389"/>
        <end position="404"/>
    </location>
</feature>
<feature type="compositionally biased region" description="Basic and acidic residues" evidence="1">
    <location>
        <begin position="216"/>
        <end position="301"/>
    </location>
</feature>
<feature type="compositionally biased region" description="Basic and acidic residues" evidence="1">
    <location>
        <begin position="1"/>
        <end position="11"/>
    </location>
</feature>
<feature type="region of interest" description="Disordered" evidence="1">
    <location>
        <begin position="1"/>
        <end position="470"/>
    </location>
</feature>
<organism evidence="2 3">
    <name type="scientific">Pisolithus tinctorius Marx 270</name>
    <dbReference type="NCBI Taxonomy" id="870435"/>
    <lineage>
        <taxon>Eukaryota</taxon>
        <taxon>Fungi</taxon>
        <taxon>Dikarya</taxon>
        <taxon>Basidiomycota</taxon>
        <taxon>Agaricomycotina</taxon>
        <taxon>Agaricomycetes</taxon>
        <taxon>Agaricomycetidae</taxon>
        <taxon>Boletales</taxon>
        <taxon>Sclerodermatineae</taxon>
        <taxon>Pisolithaceae</taxon>
        <taxon>Pisolithus</taxon>
    </lineage>
</organism>
<feature type="compositionally biased region" description="Basic and acidic residues" evidence="1">
    <location>
        <begin position="420"/>
        <end position="440"/>
    </location>
</feature>
<dbReference type="InParanoid" id="A0A0C3KA27"/>
<sequence length="584" mass="65834">MSSRRREDRSATADANYRTWQSSEKYHTDTEAERRRHRSSTLPTNPQESRHYPTQSQDPRYYDSRHSSRPHRQDQAHYYPQASHPQPTAGPSTGRTGGTHHVARQYSTSAGYPYHQSSSYHTSAPSQPPPAPQGTTGAPIPSSSRRTYQEAPDPRAYPHAAAPGVHPSYDKGSSAAEAPRSAKQRATHSSTQPGSAHPSHVIWVPPQQEMGSTRRHKEDDKDHERSRDRDRERERERGKARETERTPAEMEKERYLSRAERHRERERPVEPERYKDYREPSRSRHRRESDSEGVAHADRLNGHRRHRTDDSIVPPSASRRQLAEDPRVSSTRRHAEPAQNPINGAQAHPTADPQADGVNSAQRASKPHRSHHDKRLSVAAQPQGAHSGSDSERPSGKQRTERAHAGAAVQRNDGYLSSTTREKGGRDAQLDPREDDKEGKYGSQNARQPRTQVTSHNVQSLPSDARQGPSVPQFVSIRAGQGPSDPQAKQLVFTQRPPLSSSHLHKLELILTKSRVLMQTNSLPHVLVLNLMEWSHLEALTPLVVRLIKLRLPRCHAQLRNKPVPTLKPAWRTQSLLPMLPPIP</sequence>
<dbReference type="EMBL" id="KN831963">
    <property type="protein sequence ID" value="KIO06467.1"/>
    <property type="molecule type" value="Genomic_DNA"/>
</dbReference>
<proteinExistence type="predicted"/>
<dbReference type="STRING" id="870435.A0A0C3KA27"/>
<feature type="compositionally biased region" description="Basic and acidic residues" evidence="1">
    <location>
        <begin position="24"/>
        <end position="34"/>
    </location>
</feature>
<evidence type="ECO:0000313" key="2">
    <source>
        <dbReference type="EMBL" id="KIO06467.1"/>
    </source>
</evidence>
<keyword evidence="3" id="KW-1185">Reference proteome</keyword>
<feature type="compositionally biased region" description="Polar residues" evidence="1">
    <location>
        <begin position="442"/>
        <end position="462"/>
    </location>
</feature>
<gene>
    <name evidence="2" type="ORF">M404DRAFT_484031</name>
</gene>
<feature type="compositionally biased region" description="Basic and acidic residues" evidence="1">
    <location>
        <begin position="60"/>
        <end position="75"/>
    </location>
</feature>
<dbReference type="AlphaFoldDB" id="A0A0C3KA27"/>
<dbReference type="OrthoDB" id="2656226at2759"/>
<name>A0A0C3KA27_PISTI</name>
<reference evidence="3" key="2">
    <citation type="submission" date="2015-01" db="EMBL/GenBank/DDBJ databases">
        <title>Evolutionary Origins and Diversification of the Mycorrhizal Mutualists.</title>
        <authorList>
            <consortium name="DOE Joint Genome Institute"/>
            <consortium name="Mycorrhizal Genomics Consortium"/>
            <person name="Kohler A."/>
            <person name="Kuo A."/>
            <person name="Nagy L.G."/>
            <person name="Floudas D."/>
            <person name="Copeland A."/>
            <person name="Barry K.W."/>
            <person name="Cichocki N."/>
            <person name="Veneault-Fourrey C."/>
            <person name="LaButti K."/>
            <person name="Lindquist E.A."/>
            <person name="Lipzen A."/>
            <person name="Lundell T."/>
            <person name="Morin E."/>
            <person name="Murat C."/>
            <person name="Riley R."/>
            <person name="Ohm R."/>
            <person name="Sun H."/>
            <person name="Tunlid A."/>
            <person name="Henrissat B."/>
            <person name="Grigoriev I.V."/>
            <person name="Hibbett D.S."/>
            <person name="Martin F."/>
        </authorList>
    </citation>
    <scope>NUCLEOTIDE SEQUENCE [LARGE SCALE GENOMIC DNA]</scope>
    <source>
        <strain evidence="3">Marx 270</strain>
    </source>
</reference>
<reference evidence="2 3" key="1">
    <citation type="submission" date="2014-04" db="EMBL/GenBank/DDBJ databases">
        <authorList>
            <consortium name="DOE Joint Genome Institute"/>
            <person name="Kuo A."/>
            <person name="Kohler A."/>
            <person name="Costa M.D."/>
            <person name="Nagy L.G."/>
            <person name="Floudas D."/>
            <person name="Copeland A."/>
            <person name="Barry K.W."/>
            <person name="Cichocki N."/>
            <person name="Veneault-Fourrey C."/>
            <person name="LaButti K."/>
            <person name="Lindquist E.A."/>
            <person name="Lipzen A."/>
            <person name="Lundell T."/>
            <person name="Morin E."/>
            <person name="Murat C."/>
            <person name="Sun H."/>
            <person name="Tunlid A."/>
            <person name="Henrissat B."/>
            <person name="Grigoriev I.V."/>
            <person name="Hibbett D.S."/>
            <person name="Martin F."/>
            <person name="Nordberg H.P."/>
            <person name="Cantor M.N."/>
            <person name="Hua S.X."/>
        </authorList>
    </citation>
    <scope>NUCLEOTIDE SEQUENCE [LARGE SCALE GENOMIC DNA]</scope>
    <source>
        <strain evidence="2 3">Marx 270</strain>
    </source>
</reference>
<dbReference type="HOGENOM" id="CLU_467005_0_0_1"/>
<feature type="compositionally biased region" description="Polar residues" evidence="1">
    <location>
        <begin position="40"/>
        <end position="58"/>
    </location>
</feature>